<proteinExistence type="predicted"/>
<protein>
    <submittedName>
        <fullName evidence="1">Uncharacterized protein</fullName>
    </submittedName>
</protein>
<evidence type="ECO:0000313" key="2">
    <source>
        <dbReference type="Proteomes" id="UP000003586"/>
    </source>
</evidence>
<gene>
    <name evidence="1" type="ORF">NIASO_13120</name>
</gene>
<organism evidence="1 2">
    <name type="scientific">Niabella soli DSM 19437</name>
    <dbReference type="NCBI Taxonomy" id="929713"/>
    <lineage>
        <taxon>Bacteria</taxon>
        <taxon>Pseudomonadati</taxon>
        <taxon>Bacteroidota</taxon>
        <taxon>Chitinophagia</taxon>
        <taxon>Chitinophagales</taxon>
        <taxon>Chitinophagaceae</taxon>
        <taxon>Niabella</taxon>
    </lineage>
</organism>
<keyword evidence="2" id="KW-1185">Reference proteome</keyword>
<name>W0F3V4_9BACT</name>
<dbReference type="EMBL" id="CP007035">
    <property type="protein sequence ID" value="AHF17725.1"/>
    <property type="molecule type" value="Genomic_DNA"/>
</dbReference>
<evidence type="ECO:0000313" key="1">
    <source>
        <dbReference type="EMBL" id="AHF17725.1"/>
    </source>
</evidence>
<dbReference type="KEGG" id="nso:NIASO_13120"/>
<dbReference type="Proteomes" id="UP000003586">
    <property type="component" value="Chromosome"/>
</dbReference>
<sequence length="48" mass="5689">MSIFLRFIYTKFLRTDTMVVTAFLPLFTTFPVAAATFYIIPCSIHYRY</sequence>
<reference evidence="1 2" key="1">
    <citation type="submission" date="2013-12" db="EMBL/GenBank/DDBJ databases">
        <authorList>
            <consortium name="DOE Joint Genome Institute"/>
            <person name="Eisen J."/>
            <person name="Huntemann M."/>
            <person name="Han J."/>
            <person name="Chen A."/>
            <person name="Kyrpides N."/>
            <person name="Mavromatis K."/>
            <person name="Markowitz V."/>
            <person name="Palaniappan K."/>
            <person name="Ivanova N."/>
            <person name="Schaumberg A."/>
            <person name="Pati A."/>
            <person name="Liolios K."/>
            <person name="Nordberg H.P."/>
            <person name="Cantor M.N."/>
            <person name="Hua S.X."/>
            <person name="Woyke T."/>
        </authorList>
    </citation>
    <scope>NUCLEOTIDE SEQUENCE [LARGE SCALE GENOMIC DNA]</scope>
    <source>
        <strain evidence="2">DSM 19437</strain>
    </source>
</reference>
<dbReference type="STRING" id="929713.NIASO_13120"/>
<dbReference type="HOGENOM" id="CLU_3155371_0_0_10"/>
<accession>W0F3V4</accession>
<dbReference type="AlphaFoldDB" id="W0F3V4"/>